<organism evidence="2 3">
    <name type="scientific">Chromatocurvus halotolerans</name>
    <dbReference type="NCBI Taxonomy" id="1132028"/>
    <lineage>
        <taxon>Bacteria</taxon>
        <taxon>Pseudomonadati</taxon>
        <taxon>Pseudomonadota</taxon>
        <taxon>Gammaproteobacteria</taxon>
        <taxon>Cellvibrionales</taxon>
        <taxon>Halieaceae</taxon>
        <taxon>Chromatocurvus</taxon>
    </lineage>
</organism>
<dbReference type="Proteomes" id="UP000294980">
    <property type="component" value="Unassembled WGS sequence"/>
</dbReference>
<dbReference type="Pfam" id="PF00149">
    <property type="entry name" value="Metallophos"/>
    <property type="match status" value="1"/>
</dbReference>
<gene>
    <name evidence="2" type="ORF">EV688_10536</name>
</gene>
<dbReference type="PANTHER" id="PTHR30337:SF0">
    <property type="entry name" value="NUCLEASE SBCCD SUBUNIT D"/>
    <property type="match status" value="1"/>
</dbReference>
<dbReference type="GO" id="GO:0004527">
    <property type="term" value="F:exonuclease activity"/>
    <property type="evidence" value="ECO:0007669"/>
    <property type="project" value="UniProtKB-KW"/>
</dbReference>
<evidence type="ECO:0000313" key="3">
    <source>
        <dbReference type="Proteomes" id="UP000294980"/>
    </source>
</evidence>
<dbReference type="SUPFAM" id="SSF56300">
    <property type="entry name" value="Metallo-dependent phosphatases"/>
    <property type="match status" value="1"/>
</dbReference>
<proteinExistence type="predicted"/>
<name>A0A4R2KXP8_9GAMM</name>
<dbReference type="InterPro" id="IPR004843">
    <property type="entry name" value="Calcineurin-like_PHP"/>
</dbReference>
<dbReference type="EMBL" id="SLWX01000005">
    <property type="protein sequence ID" value="TCO76076.1"/>
    <property type="molecule type" value="Genomic_DNA"/>
</dbReference>
<dbReference type="Gene3D" id="3.60.21.10">
    <property type="match status" value="1"/>
</dbReference>
<keyword evidence="2" id="KW-0269">Exonuclease</keyword>
<dbReference type="AlphaFoldDB" id="A0A4R2KXP8"/>
<dbReference type="InterPro" id="IPR029052">
    <property type="entry name" value="Metallo-depent_PP-like"/>
</dbReference>
<reference evidence="2 3" key="1">
    <citation type="submission" date="2019-03" db="EMBL/GenBank/DDBJ databases">
        <title>Genomic Encyclopedia of Type Strains, Phase IV (KMG-IV): sequencing the most valuable type-strain genomes for metagenomic binning, comparative biology and taxonomic classification.</title>
        <authorList>
            <person name="Goeker M."/>
        </authorList>
    </citation>
    <scope>NUCLEOTIDE SEQUENCE [LARGE SCALE GENOMIC DNA]</scope>
    <source>
        <strain evidence="2 3">DSM 23344</strain>
    </source>
</reference>
<evidence type="ECO:0000313" key="2">
    <source>
        <dbReference type="EMBL" id="TCO76076.1"/>
    </source>
</evidence>
<keyword evidence="2" id="KW-0540">Nuclease</keyword>
<protein>
    <submittedName>
        <fullName evidence="2">DNA repair exonuclease SbcCD nuclease subunit</fullName>
    </submittedName>
</protein>
<keyword evidence="3" id="KW-1185">Reference proteome</keyword>
<dbReference type="PANTHER" id="PTHR30337">
    <property type="entry name" value="COMPONENT OF ATP-DEPENDENT DSDNA EXONUCLEASE"/>
    <property type="match status" value="1"/>
</dbReference>
<dbReference type="InterPro" id="IPR050535">
    <property type="entry name" value="DNA_Repair-Maintenance_Comp"/>
</dbReference>
<feature type="domain" description="Calcineurin-like phosphoesterase" evidence="1">
    <location>
        <begin position="4"/>
        <end position="166"/>
    </location>
</feature>
<dbReference type="InterPro" id="IPR014577">
    <property type="entry name" value="UCP033093_metalloPase"/>
</dbReference>
<evidence type="ECO:0000259" key="1">
    <source>
        <dbReference type="Pfam" id="PF00149"/>
    </source>
</evidence>
<dbReference type="PIRSF" id="PIRSF033093">
    <property type="entry name" value="UCP_ML1119"/>
    <property type="match status" value="1"/>
</dbReference>
<accession>A0A4R2KXP8</accession>
<sequence>MALTFIHTSDWQIGKVFGFVDEQTLGLLQRARLDAIDRIGSLAGERGVRHVLVAGDVYDTQDVTQRLLLQPIERMRAFGDVIWHLLPGNHDPDQPFGIWDRLARTGLPGNIVIHADAGPYLHEADRLAILPAPLKHFRSLEDLTAWMNDAATPEGYYRIGLAHGSIRSFGSDESQAANFIDPGRPQLAALGYLALGDWHGTQKISERVWYSGTHETDAYDVLDGGNALIVTLDRPDAIPTVEKVPTGSYHWHREEVTLSGRSDIDALAQRLRALAPAPLSNHLVRLGVSGTLSLEDSQYFDSLVHGSVDAALAQLRIDNRILPMPSEEDLAQFGPGGYIRLAADRLMAMARDAENDERELAALALQRLYVEYRALGGTDA</sequence>
<dbReference type="RefSeq" id="WP_205686518.1">
    <property type="nucleotide sequence ID" value="NZ_QQSW01000003.1"/>
</dbReference>
<comment type="caution">
    <text evidence="2">The sequence shown here is derived from an EMBL/GenBank/DDBJ whole genome shotgun (WGS) entry which is preliminary data.</text>
</comment>
<keyword evidence="2" id="KW-0378">Hydrolase</keyword>